<dbReference type="EMBL" id="AGNL01004118">
    <property type="protein sequence ID" value="EJK73903.1"/>
    <property type="molecule type" value="Genomic_DNA"/>
</dbReference>
<reference evidence="2 3" key="1">
    <citation type="journal article" date="2012" name="Genome Biol.">
        <title>Genome and low-iron response of an oceanic diatom adapted to chronic iron limitation.</title>
        <authorList>
            <person name="Lommer M."/>
            <person name="Specht M."/>
            <person name="Roy A.S."/>
            <person name="Kraemer L."/>
            <person name="Andreson R."/>
            <person name="Gutowska M.A."/>
            <person name="Wolf J."/>
            <person name="Bergner S.V."/>
            <person name="Schilhabel M.B."/>
            <person name="Klostermeier U.C."/>
            <person name="Beiko R.G."/>
            <person name="Rosenstiel P."/>
            <person name="Hippler M."/>
            <person name="Laroche J."/>
        </authorList>
    </citation>
    <scope>NUCLEOTIDE SEQUENCE [LARGE SCALE GENOMIC DNA]</scope>
    <source>
        <strain evidence="2 3">CCMP1005</strain>
    </source>
</reference>
<name>K0T555_THAOC</name>
<accession>K0T555</accession>
<feature type="compositionally biased region" description="Acidic residues" evidence="1">
    <location>
        <begin position="117"/>
        <end position="126"/>
    </location>
</feature>
<feature type="region of interest" description="Disordered" evidence="1">
    <location>
        <begin position="1"/>
        <end position="20"/>
    </location>
</feature>
<dbReference type="Proteomes" id="UP000266841">
    <property type="component" value="Unassembled WGS sequence"/>
</dbReference>
<comment type="caution">
    <text evidence="2">The sequence shown here is derived from an EMBL/GenBank/DDBJ whole genome shotgun (WGS) entry which is preliminary data.</text>
</comment>
<feature type="region of interest" description="Disordered" evidence="1">
    <location>
        <begin position="105"/>
        <end position="174"/>
    </location>
</feature>
<feature type="region of interest" description="Disordered" evidence="1">
    <location>
        <begin position="47"/>
        <end position="85"/>
    </location>
</feature>
<keyword evidence="3" id="KW-1185">Reference proteome</keyword>
<proteinExistence type="predicted"/>
<evidence type="ECO:0000256" key="1">
    <source>
        <dbReference type="SAM" id="MobiDB-lite"/>
    </source>
</evidence>
<evidence type="ECO:0000313" key="2">
    <source>
        <dbReference type="EMBL" id="EJK73903.1"/>
    </source>
</evidence>
<protein>
    <submittedName>
        <fullName evidence="2">Uncharacterized protein</fullName>
    </submittedName>
</protein>
<feature type="compositionally biased region" description="Basic residues" evidence="1">
    <location>
        <begin position="133"/>
        <end position="150"/>
    </location>
</feature>
<evidence type="ECO:0000313" key="3">
    <source>
        <dbReference type="Proteomes" id="UP000266841"/>
    </source>
</evidence>
<organism evidence="2 3">
    <name type="scientific">Thalassiosira oceanica</name>
    <name type="common">Marine diatom</name>
    <dbReference type="NCBI Taxonomy" id="159749"/>
    <lineage>
        <taxon>Eukaryota</taxon>
        <taxon>Sar</taxon>
        <taxon>Stramenopiles</taxon>
        <taxon>Ochrophyta</taxon>
        <taxon>Bacillariophyta</taxon>
        <taxon>Coscinodiscophyceae</taxon>
        <taxon>Thalassiosirophycidae</taxon>
        <taxon>Thalassiosirales</taxon>
        <taxon>Thalassiosiraceae</taxon>
        <taxon>Thalassiosira</taxon>
    </lineage>
</organism>
<dbReference type="AlphaFoldDB" id="K0T555"/>
<sequence>MAEDNSSESDIGFQPLPDSDDDEANAFGFAWAAANIAALAANAEARSMFDTSGSDEDSWDGSFNAARKKKGAKDSWADGFSLSDEEDSDFFDSILEFESKARYFSKPESNAKHASSDEDEEEEWTSDEDRPKTKPATKKRAASPPKKKSAVTRTQPASKRAKREKAVAVSRSFHCHADSSDEKVAAISSEELIGEPNGVRLEEILEEHSAGDHSQMYENSKALCAETAVRYIDAANAKREKLDEIERSAPALEAGRNLERGYTLGGFATNIANRVIQLFMGANRE</sequence>
<gene>
    <name evidence="2" type="ORF">THAOC_04450</name>
</gene>